<feature type="transmembrane region" description="Helical" evidence="6">
    <location>
        <begin position="35"/>
        <end position="54"/>
    </location>
</feature>
<evidence type="ECO:0000313" key="8">
    <source>
        <dbReference type="EnsemblMetazoa" id="HelroP182535"/>
    </source>
</evidence>
<feature type="compositionally biased region" description="Polar residues" evidence="5">
    <location>
        <begin position="872"/>
        <end position="892"/>
    </location>
</feature>
<dbReference type="Gene3D" id="1.10.1450.10">
    <property type="entry name" value="Tetraspanin"/>
    <property type="match status" value="1"/>
</dbReference>
<dbReference type="OrthoDB" id="9836210at2759"/>
<feature type="region of interest" description="Disordered" evidence="5">
    <location>
        <begin position="776"/>
        <end position="892"/>
    </location>
</feature>
<evidence type="ECO:0000256" key="6">
    <source>
        <dbReference type="SAM" id="Phobius"/>
    </source>
</evidence>
<reference evidence="7 9" key="2">
    <citation type="journal article" date="2013" name="Nature">
        <title>Insights into bilaterian evolution from three spiralian genomes.</title>
        <authorList>
            <person name="Simakov O."/>
            <person name="Marletaz F."/>
            <person name="Cho S.J."/>
            <person name="Edsinger-Gonzales E."/>
            <person name="Havlak P."/>
            <person name="Hellsten U."/>
            <person name="Kuo D.H."/>
            <person name="Larsson T."/>
            <person name="Lv J."/>
            <person name="Arendt D."/>
            <person name="Savage R."/>
            <person name="Osoegawa K."/>
            <person name="de Jong P."/>
            <person name="Grimwood J."/>
            <person name="Chapman J.A."/>
            <person name="Shapiro H."/>
            <person name="Aerts A."/>
            <person name="Otillar R.P."/>
            <person name="Terry A.Y."/>
            <person name="Boore J.L."/>
            <person name="Grigoriev I.V."/>
            <person name="Lindberg D.R."/>
            <person name="Seaver E.C."/>
            <person name="Weisblat D.A."/>
            <person name="Putnam N.H."/>
            <person name="Rokhsar D.S."/>
        </authorList>
    </citation>
    <scope>NUCLEOTIDE SEQUENCE</scope>
</reference>
<evidence type="ECO:0000256" key="4">
    <source>
        <dbReference type="ARBA" id="ARBA00023136"/>
    </source>
</evidence>
<evidence type="ECO:0008006" key="10">
    <source>
        <dbReference type="Google" id="ProtNLM"/>
    </source>
</evidence>
<sequence length="1115" mass="124420">MAAHLTKEEYIRKHQNEISLGPFFYGLSRANTHRILFVCMFACILGLLSAIFMLSMGHRAFIFYNPYLQLLESKFANAMPAMIVICGVIGLYTFSVGVISCWTMTFVNFAWQYTFKIKLNFIIFKVFLVVTGVFVFSSMMLVAACVSEVRQMTDGFKKALKMYRIDPDVRIIFDRMQSNLECCGNTNFKDWFYSPWYPNHFKSPTSARLQSILNTTKVLYMQDTPYSCCDMNQLRPCIHKNIFKNYFHASYNFETSFSIHKIGCDLVFKNRYLRFIQTSVTIPFAIALAAVLICLPLCIVVSYSKNFVMTEDEFWDAKRDKMKASAVKYDKKTIDRFLGDDQVMSRSTASSSPARVVNIPTLSTSSLSSASEKTPLITVPPKTDPKMKESKPMFKPNEKSFSPTSESSRSASSSPTSAKKYFENDRKNDLAKIKSTKAEVSPSTTASKSPKMSLKNFLSKLKSKKANKPSSQLSSSESSNILKSPNTPKSPEIGIKKPTPGPTGQLPSASPSSSSSGRSLLAVDNKNARENVINNNKPVIDNKTSHIKLSAPKSLNTPKIYDSKTVRLNNLKKVEPLSVTSSTISKPMTSSITSVTSLTEVTPKIEVQKNIPTESVNVPKLPTADNKAKNNKNTEFNNNIGNNFDSSKSNNSTLSVTYDDSSTESIIKHTGNRLKVASNTTKTSANNNNILVSSFDNLKDDPSITTTSTLAGKTDSKISTSKLTGGKTIARPTLSSFSSETTSNLNSTVNIISDVTESSTSTGIKDTVTTITESAKNDDNNISNFTSSIQSSRWSRDSDDFDSPISESVKEREKNLSMQNLLTGSSNVLQPRESDSNTGKNGKEISSPNKQTDNSTTKKNVKTKLGAKVRTNKSNNNTNKDVQPTNEDANCKNSDVFMKKNLKLNSRKLKTNKSKNNNNVIIIKPETIQKLPDFVPPPKPILKDRIRQIADLTMPEDNSMLTSLDNQSNSNSGSITISIPTFRSKLSVKQESDENRYSQFSFEPMDTITKPSKGPINPPIYSNQDFLFDDEDREKDDDELGGLKNYLKYKKERMSNRDEGDYCANIREKNMFITKNFLNSRKLNLSKCFDTIGSSENFSRDALSKRSSKERFLFK</sequence>
<dbReference type="Proteomes" id="UP000015101">
    <property type="component" value="Unassembled WGS sequence"/>
</dbReference>
<dbReference type="InterPro" id="IPR018499">
    <property type="entry name" value="Tetraspanin/Peripherin"/>
</dbReference>
<evidence type="ECO:0000256" key="1">
    <source>
        <dbReference type="ARBA" id="ARBA00004141"/>
    </source>
</evidence>
<dbReference type="CTD" id="20208567"/>
<keyword evidence="2 6" id="KW-0812">Transmembrane</keyword>
<feature type="transmembrane region" description="Helical" evidence="6">
    <location>
        <begin position="280"/>
        <end position="303"/>
    </location>
</feature>
<dbReference type="InterPro" id="IPR008952">
    <property type="entry name" value="Tetraspanin_EC2_sf"/>
</dbReference>
<dbReference type="EnsemblMetazoa" id="HelroT182535">
    <property type="protein sequence ID" value="HelroP182535"/>
    <property type="gene ID" value="HelroG182535"/>
</dbReference>
<feature type="compositionally biased region" description="Basic and acidic residues" evidence="5">
    <location>
        <begin position="420"/>
        <end position="432"/>
    </location>
</feature>
<feature type="transmembrane region" description="Helical" evidence="6">
    <location>
        <begin position="75"/>
        <end position="99"/>
    </location>
</feature>
<feature type="compositionally biased region" description="Low complexity" evidence="5">
    <location>
        <begin position="631"/>
        <end position="643"/>
    </location>
</feature>
<dbReference type="Pfam" id="PF00335">
    <property type="entry name" value="Tetraspanin"/>
    <property type="match status" value="1"/>
</dbReference>
<name>T1FIB8_HELRO</name>
<comment type="subcellular location">
    <subcellularLocation>
        <location evidence="1">Membrane</location>
        <topology evidence="1">Multi-pass membrane protein</topology>
    </subcellularLocation>
</comment>
<evidence type="ECO:0000256" key="5">
    <source>
        <dbReference type="SAM" id="MobiDB-lite"/>
    </source>
</evidence>
<gene>
    <name evidence="8" type="primary">20208567</name>
    <name evidence="7" type="ORF">HELRODRAFT_182535</name>
</gene>
<dbReference type="SUPFAM" id="SSF48652">
    <property type="entry name" value="Tetraspanin"/>
    <property type="match status" value="1"/>
</dbReference>
<dbReference type="EMBL" id="AMQM01008242">
    <property type="status" value="NOT_ANNOTATED_CDS"/>
    <property type="molecule type" value="Genomic_DNA"/>
</dbReference>
<evidence type="ECO:0000256" key="2">
    <source>
        <dbReference type="ARBA" id="ARBA00022692"/>
    </source>
</evidence>
<dbReference type="InParanoid" id="T1FIB8"/>
<keyword evidence="9" id="KW-1185">Reference proteome</keyword>
<accession>T1FIB8</accession>
<dbReference type="AlphaFoldDB" id="T1FIB8"/>
<dbReference type="GeneID" id="20208567"/>
<feature type="region of interest" description="Disordered" evidence="5">
    <location>
        <begin position="366"/>
        <end position="519"/>
    </location>
</feature>
<dbReference type="RefSeq" id="XP_009031036.1">
    <property type="nucleotide sequence ID" value="XM_009032788.1"/>
</dbReference>
<feature type="region of interest" description="Disordered" evidence="5">
    <location>
        <begin position="616"/>
        <end position="644"/>
    </location>
</feature>
<evidence type="ECO:0000313" key="7">
    <source>
        <dbReference type="EMBL" id="ESN90826.1"/>
    </source>
</evidence>
<evidence type="ECO:0000313" key="9">
    <source>
        <dbReference type="Proteomes" id="UP000015101"/>
    </source>
</evidence>
<feature type="compositionally biased region" description="Basic and acidic residues" evidence="5">
    <location>
        <begin position="383"/>
        <end position="398"/>
    </location>
</feature>
<dbReference type="KEGG" id="hro:HELRODRAFT_182535"/>
<dbReference type="EMBL" id="KB097744">
    <property type="protein sequence ID" value="ESN90826.1"/>
    <property type="molecule type" value="Genomic_DNA"/>
</dbReference>
<feature type="compositionally biased region" description="Polar residues" evidence="5">
    <location>
        <begin position="776"/>
        <end position="786"/>
    </location>
</feature>
<protein>
    <recommendedName>
        <fullName evidence="10">Tetraspanin</fullName>
    </recommendedName>
</protein>
<feature type="transmembrane region" description="Helical" evidence="6">
    <location>
        <begin position="119"/>
        <end position="146"/>
    </location>
</feature>
<reference evidence="8" key="3">
    <citation type="submission" date="2015-06" db="UniProtKB">
        <authorList>
            <consortium name="EnsemblMetazoa"/>
        </authorList>
    </citation>
    <scope>IDENTIFICATION</scope>
</reference>
<feature type="compositionally biased region" description="Low complexity" evidence="5">
    <location>
        <begin position="468"/>
        <end position="485"/>
    </location>
</feature>
<reference evidence="9" key="1">
    <citation type="submission" date="2012-12" db="EMBL/GenBank/DDBJ databases">
        <authorList>
            <person name="Hellsten U."/>
            <person name="Grimwood J."/>
            <person name="Chapman J.A."/>
            <person name="Shapiro H."/>
            <person name="Aerts A."/>
            <person name="Otillar R.P."/>
            <person name="Terry A.Y."/>
            <person name="Boore J.L."/>
            <person name="Simakov O."/>
            <person name="Marletaz F."/>
            <person name="Cho S.-J."/>
            <person name="Edsinger-Gonzales E."/>
            <person name="Havlak P."/>
            <person name="Kuo D.-H."/>
            <person name="Larsson T."/>
            <person name="Lv J."/>
            <person name="Arendt D."/>
            <person name="Savage R."/>
            <person name="Osoegawa K."/>
            <person name="de Jong P."/>
            <person name="Lindberg D.R."/>
            <person name="Seaver E.C."/>
            <person name="Weisblat D.A."/>
            <person name="Putnam N.H."/>
            <person name="Grigoriev I.V."/>
            <person name="Rokhsar D.S."/>
        </authorList>
    </citation>
    <scope>NUCLEOTIDE SEQUENCE</scope>
</reference>
<feature type="compositionally biased region" description="Polar residues" evidence="5">
    <location>
        <begin position="836"/>
        <end position="858"/>
    </location>
</feature>
<proteinExistence type="predicted"/>
<evidence type="ECO:0000256" key="3">
    <source>
        <dbReference type="ARBA" id="ARBA00022989"/>
    </source>
</evidence>
<keyword evidence="3 6" id="KW-1133">Transmembrane helix</keyword>
<dbReference type="GO" id="GO:0005886">
    <property type="term" value="C:plasma membrane"/>
    <property type="evidence" value="ECO:0000318"/>
    <property type="project" value="GO_Central"/>
</dbReference>
<dbReference type="eggNOG" id="KOG3882">
    <property type="taxonomic scope" value="Eukaryota"/>
</dbReference>
<keyword evidence="4 6" id="KW-0472">Membrane</keyword>
<dbReference type="HOGENOM" id="CLU_281218_0_0_1"/>
<dbReference type="PANTHER" id="PTHR19282">
    <property type="entry name" value="TETRASPANIN"/>
    <property type="match status" value="1"/>
</dbReference>
<feature type="compositionally biased region" description="Low complexity" evidence="5">
    <location>
        <begin position="506"/>
        <end position="519"/>
    </location>
</feature>
<feature type="compositionally biased region" description="Low complexity" evidence="5">
    <location>
        <begin position="399"/>
        <end position="419"/>
    </location>
</feature>
<feature type="compositionally biased region" description="Polar residues" evidence="5">
    <location>
        <begin position="816"/>
        <end position="829"/>
    </location>
</feature>
<feature type="compositionally biased region" description="Basic residues" evidence="5">
    <location>
        <begin position="859"/>
        <end position="871"/>
    </location>
</feature>
<feature type="compositionally biased region" description="Low complexity" evidence="5">
    <location>
        <begin position="451"/>
        <end position="460"/>
    </location>
</feature>
<dbReference type="PANTHER" id="PTHR19282:SF511">
    <property type="entry name" value="TETRASPANIN"/>
    <property type="match status" value="1"/>
</dbReference>
<feature type="compositionally biased region" description="Polar residues" evidence="5">
    <location>
        <begin position="441"/>
        <end position="450"/>
    </location>
</feature>
<organism evidence="8 9">
    <name type="scientific">Helobdella robusta</name>
    <name type="common">Californian leech</name>
    <dbReference type="NCBI Taxonomy" id="6412"/>
    <lineage>
        <taxon>Eukaryota</taxon>
        <taxon>Metazoa</taxon>
        <taxon>Spiralia</taxon>
        <taxon>Lophotrochozoa</taxon>
        <taxon>Annelida</taxon>
        <taxon>Clitellata</taxon>
        <taxon>Hirudinea</taxon>
        <taxon>Rhynchobdellida</taxon>
        <taxon>Glossiphoniidae</taxon>
        <taxon>Helobdella</taxon>
    </lineage>
</organism>